<keyword evidence="3" id="KW-1185">Reference proteome</keyword>
<keyword evidence="1" id="KW-1133">Transmembrane helix</keyword>
<dbReference type="Proteomes" id="UP000054007">
    <property type="component" value="Unassembled WGS sequence"/>
</dbReference>
<dbReference type="OrthoDB" id="3266871at2759"/>
<sequence length="102" mass="11301">MCHGYPALRFTQTVVAILAIIGLLYFVGMHHAREGQVMTQTQEEMVLIGGFGLFWLAVLLAWRSGYTTGEPGHYADTGSSGYPGSWACGRDSLCILEEWSWQ</sequence>
<protein>
    <submittedName>
        <fullName evidence="2">Uncharacterized protein</fullName>
    </submittedName>
</protein>
<evidence type="ECO:0000256" key="1">
    <source>
        <dbReference type="SAM" id="Phobius"/>
    </source>
</evidence>
<proteinExistence type="predicted"/>
<organism evidence="2 3">
    <name type="scientific">Cylindrobasidium torrendii FP15055 ss-10</name>
    <dbReference type="NCBI Taxonomy" id="1314674"/>
    <lineage>
        <taxon>Eukaryota</taxon>
        <taxon>Fungi</taxon>
        <taxon>Dikarya</taxon>
        <taxon>Basidiomycota</taxon>
        <taxon>Agaricomycotina</taxon>
        <taxon>Agaricomycetes</taxon>
        <taxon>Agaricomycetidae</taxon>
        <taxon>Agaricales</taxon>
        <taxon>Marasmiineae</taxon>
        <taxon>Physalacriaceae</taxon>
        <taxon>Cylindrobasidium</taxon>
    </lineage>
</organism>
<dbReference type="EMBL" id="KN880454">
    <property type="protein sequence ID" value="KIY71414.1"/>
    <property type="molecule type" value="Genomic_DNA"/>
</dbReference>
<keyword evidence="1" id="KW-0472">Membrane</keyword>
<evidence type="ECO:0000313" key="2">
    <source>
        <dbReference type="EMBL" id="KIY71414.1"/>
    </source>
</evidence>
<dbReference type="STRING" id="1314674.A0A0D7BMM4"/>
<reference evidence="2 3" key="1">
    <citation type="journal article" date="2015" name="Fungal Genet. Biol.">
        <title>Evolution of novel wood decay mechanisms in Agaricales revealed by the genome sequences of Fistulina hepatica and Cylindrobasidium torrendii.</title>
        <authorList>
            <person name="Floudas D."/>
            <person name="Held B.W."/>
            <person name="Riley R."/>
            <person name="Nagy L.G."/>
            <person name="Koehler G."/>
            <person name="Ransdell A.S."/>
            <person name="Younus H."/>
            <person name="Chow J."/>
            <person name="Chiniquy J."/>
            <person name="Lipzen A."/>
            <person name="Tritt A."/>
            <person name="Sun H."/>
            <person name="Haridas S."/>
            <person name="LaButti K."/>
            <person name="Ohm R.A."/>
            <person name="Kues U."/>
            <person name="Blanchette R.A."/>
            <person name="Grigoriev I.V."/>
            <person name="Minto R.E."/>
            <person name="Hibbett D.S."/>
        </authorList>
    </citation>
    <scope>NUCLEOTIDE SEQUENCE [LARGE SCALE GENOMIC DNA]</scope>
    <source>
        <strain evidence="2 3">FP15055 ss-10</strain>
    </source>
</reference>
<accession>A0A0D7BMM4</accession>
<name>A0A0D7BMM4_9AGAR</name>
<feature type="transmembrane region" description="Helical" evidence="1">
    <location>
        <begin position="12"/>
        <end position="32"/>
    </location>
</feature>
<keyword evidence="1" id="KW-0812">Transmembrane</keyword>
<gene>
    <name evidence="2" type="ORF">CYLTODRAFT_121929</name>
</gene>
<feature type="transmembrane region" description="Helical" evidence="1">
    <location>
        <begin position="44"/>
        <end position="62"/>
    </location>
</feature>
<dbReference type="AlphaFoldDB" id="A0A0D7BMM4"/>
<evidence type="ECO:0000313" key="3">
    <source>
        <dbReference type="Proteomes" id="UP000054007"/>
    </source>
</evidence>